<evidence type="ECO:0000313" key="6">
    <source>
        <dbReference type="EMBL" id="MBB4906600.1"/>
    </source>
</evidence>
<accession>A0A7W7VE31</accession>
<comment type="caution">
    <text evidence="6">The sequence shown here is derived from an EMBL/GenBank/DDBJ whole genome shotgun (WGS) entry which is preliminary data.</text>
</comment>
<dbReference type="InterPro" id="IPR001638">
    <property type="entry name" value="Solute-binding_3/MltF_N"/>
</dbReference>
<dbReference type="SMART" id="SM00062">
    <property type="entry name" value="PBPb"/>
    <property type="match status" value="1"/>
</dbReference>
<dbReference type="Gene3D" id="3.40.190.10">
    <property type="entry name" value="Periplasmic binding protein-like II"/>
    <property type="match status" value="2"/>
</dbReference>
<reference evidence="6 7" key="1">
    <citation type="submission" date="2020-08" db="EMBL/GenBank/DDBJ databases">
        <title>Genomic Encyclopedia of Type Strains, Phase III (KMG-III): the genomes of soil and plant-associated and newly described type strains.</title>
        <authorList>
            <person name="Whitman W."/>
        </authorList>
    </citation>
    <scope>NUCLEOTIDE SEQUENCE [LARGE SCALE GENOMIC DNA]</scope>
    <source>
        <strain evidence="6 7">CECT 8960</strain>
    </source>
</reference>
<dbReference type="PANTHER" id="PTHR35936">
    <property type="entry name" value="MEMBRANE-BOUND LYTIC MUREIN TRANSGLYCOSYLASE F"/>
    <property type="match status" value="1"/>
</dbReference>
<gene>
    <name evidence="6" type="ORF">FHR82_002820</name>
</gene>
<dbReference type="Pfam" id="PF00497">
    <property type="entry name" value="SBP_bac_3"/>
    <property type="match status" value="1"/>
</dbReference>
<proteinExistence type="predicted"/>
<dbReference type="Proteomes" id="UP000520767">
    <property type="component" value="Unassembled WGS sequence"/>
</dbReference>
<feature type="domain" description="Ionotropic glutamate receptor C-terminal" evidence="5">
    <location>
        <begin position="81"/>
        <end position="314"/>
    </location>
</feature>
<sequence>MSRTRLSVLTVLCTAATLFAAGCGATTENPADQGGGNGGGSECTPGEPSDVPDPKPLDVDVAADSALGGQVPASVKADGKIVIATDASYAPNEYTLEASDEIIGMDIDLGKALGKVLGTEVEFVNASFDGILAGLQAGRYELGMSSFTDTKEREQTVDFVTYFEAGTSTMVRKCNPKNIQTIEDLCGKTVGAQNGTTQLDQLTQPDVEGSVVKACEDAGKEPPTSQGFPKQTDVNAALAANRIDAYMADSPVVDYAVKKTGNAFEKTGDDTDTAPYGIAVPKTAGTMKEALQAAVQKLIDDGAYQEILDNWGTGGGAITEAKVNGAIY</sequence>
<evidence type="ECO:0000259" key="4">
    <source>
        <dbReference type="SMART" id="SM00062"/>
    </source>
</evidence>
<dbReference type="RefSeq" id="WP_184810792.1">
    <property type="nucleotide sequence ID" value="NZ_JACHJQ010000003.1"/>
</dbReference>
<feature type="signal peptide" evidence="3">
    <location>
        <begin position="1"/>
        <end position="20"/>
    </location>
</feature>
<evidence type="ECO:0000256" key="1">
    <source>
        <dbReference type="ARBA" id="ARBA00022729"/>
    </source>
</evidence>
<feature type="region of interest" description="Disordered" evidence="2">
    <location>
        <begin position="27"/>
        <end position="55"/>
    </location>
</feature>
<feature type="chain" id="PRO_5031272947" evidence="3">
    <location>
        <begin position="21"/>
        <end position="328"/>
    </location>
</feature>
<dbReference type="GO" id="GO:0016020">
    <property type="term" value="C:membrane"/>
    <property type="evidence" value="ECO:0007669"/>
    <property type="project" value="InterPro"/>
</dbReference>
<dbReference type="InterPro" id="IPR001320">
    <property type="entry name" value="Iontro_rcpt_C"/>
</dbReference>
<dbReference type="AlphaFoldDB" id="A0A7W7VE31"/>
<feature type="domain" description="Solute-binding protein family 3/N-terminal" evidence="4">
    <location>
        <begin position="80"/>
        <end position="315"/>
    </location>
</feature>
<dbReference type="CDD" id="cd01004">
    <property type="entry name" value="PBP2_MidA_like"/>
    <property type="match status" value="1"/>
</dbReference>
<evidence type="ECO:0000256" key="2">
    <source>
        <dbReference type="SAM" id="MobiDB-lite"/>
    </source>
</evidence>
<dbReference type="GO" id="GO:0015276">
    <property type="term" value="F:ligand-gated monoatomic ion channel activity"/>
    <property type="evidence" value="ECO:0007669"/>
    <property type="project" value="InterPro"/>
</dbReference>
<dbReference type="SUPFAM" id="SSF53850">
    <property type="entry name" value="Periplasmic binding protein-like II"/>
    <property type="match status" value="1"/>
</dbReference>
<keyword evidence="1 3" id="KW-0732">Signal</keyword>
<evidence type="ECO:0000313" key="7">
    <source>
        <dbReference type="Proteomes" id="UP000520767"/>
    </source>
</evidence>
<organism evidence="6 7">
    <name type="scientific">Actinophytocola algeriensis</name>
    <dbReference type="NCBI Taxonomy" id="1768010"/>
    <lineage>
        <taxon>Bacteria</taxon>
        <taxon>Bacillati</taxon>
        <taxon>Actinomycetota</taxon>
        <taxon>Actinomycetes</taxon>
        <taxon>Pseudonocardiales</taxon>
        <taxon>Pseudonocardiaceae</taxon>
    </lineage>
</organism>
<dbReference type="SMART" id="SM00079">
    <property type="entry name" value="PBPe"/>
    <property type="match status" value="1"/>
</dbReference>
<dbReference type="PROSITE" id="PS51257">
    <property type="entry name" value="PROKAR_LIPOPROTEIN"/>
    <property type="match status" value="1"/>
</dbReference>
<evidence type="ECO:0000256" key="3">
    <source>
        <dbReference type="SAM" id="SignalP"/>
    </source>
</evidence>
<name>A0A7W7VE31_9PSEU</name>
<dbReference type="EMBL" id="JACHJQ010000003">
    <property type="protein sequence ID" value="MBB4906600.1"/>
    <property type="molecule type" value="Genomic_DNA"/>
</dbReference>
<protein>
    <submittedName>
        <fullName evidence="6">Polar amino acid transport system substrate-binding protein</fullName>
    </submittedName>
</protein>
<evidence type="ECO:0000259" key="5">
    <source>
        <dbReference type="SMART" id="SM00079"/>
    </source>
</evidence>
<keyword evidence="7" id="KW-1185">Reference proteome</keyword>
<dbReference type="PANTHER" id="PTHR35936:SF17">
    <property type="entry name" value="ARGININE-BINDING EXTRACELLULAR PROTEIN ARTP"/>
    <property type="match status" value="1"/>
</dbReference>